<dbReference type="Proteomes" id="UP000627715">
    <property type="component" value="Unassembled WGS sequence"/>
</dbReference>
<reference evidence="4" key="1">
    <citation type="journal article" date="2014" name="Int. J. Syst. Evol. Microbiol.">
        <title>Complete genome sequence of Corynebacterium casei LMG S-19264T (=DSM 44701T), isolated from a smear-ripened cheese.</title>
        <authorList>
            <consortium name="US DOE Joint Genome Institute (JGI-PGF)"/>
            <person name="Walter F."/>
            <person name="Albersmeier A."/>
            <person name="Kalinowski J."/>
            <person name="Ruckert C."/>
        </authorList>
    </citation>
    <scope>NUCLEOTIDE SEQUENCE</scope>
    <source>
        <strain evidence="4">CGMCC 1.15425</strain>
    </source>
</reference>
<organism evidence="4 5">
    <name type="scientific">Pseudohongiella nitratireducens</name>
    <dbReference type="NCBI Taxonomy" id="1768907"/>
    <lineage>
        <taxon>Bacteria</taxon>
        <taxon>Pseudomonadati</taxon>
        <taxon>Pseudomonadota</taxon>
        <taxon>Gammaproteobacteria</taxon>
        <taxon>Pseudomonadales</taxon>
        <taxon>Pseudohongiellaceae</taxon>
        <taxon>Pseudohongiella</taxon>
    </lineage>
</organism>
<dbReference type="EMBL" id="BMIY01000008">
    <property type="protein sequence ID" value="GFZ76958.1"/>
    <property type="molecule type" value="Genomic_DNA"/>
</dbReference>
<dbReference type="GO" id="GO:0005576">
    <property type="term" value="C:extracellular region"/>
    <property type="evidence" value="ECO:0007669"/>
    <property type="project" value="UniProtKB-SubCell"/>
</dbReference>
<accession>A0A916VJD1</accession>
<dbReference type="Pfam" id="PF01522">
    <property type="entry name" value="Polysacc_deac_1"/>
    <property type="match status" value="1"/>
</dbReference>
<dbReference type="Gene3D" id="3.20.20.370">
    <property type="entry name" value="Glycoside hydrolase/deacetylase"/>
    <property type="match status" value="1"/>
</dbReference>
<dbReference type="OrthoDB" id="9814639at2"/>
<dbReference type="PANTHER" id="PTHR34216:SF3">
    <property type="entry name" value="POLY-BETA-1,6-N-ACETYL-D-GLUCOSAMINE N-DEACETYLASE"/>
    <property type="match status" value="1"/>
</dbReference>
<evidence type="ECO:0000313" key="5">
    <source>
        <dbReference type="Proteomes" id="UP000627715"/>
    </source>
</evidence>
<feature type="domain" description="NodB homology" evidence="3">
    <location>
        <begin position="92"/>
        <end position="360"/>
    </location>
</feature>
<keyword evidence="2" id="KW-0732">Signal</keyword>
<dbReference type="CDD" id="cd10973">
    <property type="entry name" value="CE4_DAC_u4_5s"/>
    <property type="match status" value="1"/>
</dbReference>
<dbReference type="InterPro" id="IPR051398">
    <property type="entry name" value="Polysacch_Deacetylase"/>
</dbReference>
<dbReference type="PANTHER" id="PTHR34216">
    <property type="match status" value="1"/>
</dbReference>
<evidence type="ECO:0000256" key="1">
    <source>
        <dbReference type="ARBA" id="ARBA00004613"/>
    </source>
</evidence>
<gene>
    <name evidence="4" type="ORF">GCM10011403_19980</name>
</gene>
<evidence type="ECO:0000313" key="4">
    <source>
        <dbReference type="EMBL" id="GFZ76958.1"/>
    </source>
</evidence>
<dbReference type="AlphaFoldDB" id="A0A916VJD1"/>
<dbReference type="PROSITE" id="PS51677">
    <property type="entry name" value="NODB"/>
    <property type="match status" value="1"/>
</dbReference>
<dbReference type="RefSeq" id="WP_082866363.1">
    <property type="nucleotide sequence ID" value="NZ_BMIY01000008.1"/>
</dbReference>
<reference evidence="4" key="2">
    <citation type="submission" date="2020-09" db="EMBL/GenBank/DDBJ databases">
        <authorList>
            <person name="Sun Q."/>
            <person name="Zhou Y."/>
        </authorList>
    </citation>
    <scope>NUCLEOTIDE SEQUENCE</scope>
    <source>
        <strain evidence="4">CGMCC 1.15425</strain>
    </source>
</reference>
<dbReference type="InterPro" id="IPR011330">
    <property type="entry name" value="Glyco_hydro/deAcase_b/a-brl"/>
</dbReference>
<keyword evidence="5" id="KW-1185">Reference proteome</keyword>
<comment type="subcellular location">
    <subcellularLocation>
        <location evidence="1">Secreted</location>
    </subcellularLocation>
</comment>
<comment type="caution">
    <text evidence="4">The sequence shown here is derived from an EMBL/GenBank/DDBJ whole genome shotgun (WGS) entry which is preliminary data.</text>
</comment>
<protein>
    <submittedName>
        <fullName evidence="4">Polysaccharide deacetylase</fullName>
    </submittedName>
</protein>
<evidence type="ECO:0000259" key="3">
    <source>
        <dbReference type="PROSITE" id="PS51677"/>
    </source>
</evidence>
<dbReference type="GO" id="GO:0016810">
    <property type="term" value="F:hydrolase activity, acting on carbon-nitrogen (but not peptide) bonds"/>
    <property type="evidence" value="ECO:0007669"/>
    <property type="project" value="InterPro"/>
</dbReference>
<dbReference type="SUPFAM" id="SSF88713">
    <property type="entry name" value="Glycoside hydrolase/deacetylase"/>
    <property type="match status" value="1"/>
</dbReference>
<evidence type="ECO:0000256" key="2">
    <source>
        <dbReference type="ARBA" id="ARBA00022729"/>
    </source>
</evidence>
<sequence length="360" mass="40690">MTPRKTRLVPIKFPALIIAILATMTFLPLPALAQHAVITVYHHVSEDTPPSTSISPADFRAHLEYLQDNDFAVWRLDHLLDALKNQAGMPDKVAVLTFDDAYESIYTTAMPMLAEFDYPMTLFVSTQPVDDQQSGYLTWNQIREMSDAGHMIANHTINHPHLIDAEPGESEADRMARVRDEILTAEARIKEETGQNHKILAYPYGEFDQPILDLLDELDFIGVAQNSGAVGYHSDFKALPRFPLASIYASLDTASTKLNSLAFEIKEQTPRSPITDSRRPAVTLQLAGDFTVDQLGCYASGEPLNFEWIDREAVHFRIEPNEGTTFNSRRFGYICTARRGDGRYFWFNKFWVRSTPENAD</sequence>
<name>A0A916VJD1_9GAMM</name>
<proteinExistence type="predicted"/>
<dbReference type="InterPro" id="IPR002509">
    <property type="entry name" value="NODB_dom"/>
</dbReference>
<dbReference type="GO" id="GO:0005975">
    <property type="term" value="P:carbohydrate metabolic process"/>
    <property type="evidence" value="ECO:0007669"/>
    <property type="project" value="InterPro"/>
</dbReference>